<dbReference type="GO" id="GO:0030182">
    <property type="term" value="P:neuron differentiation"/>
    <property type="evidence" value="ECO:0007669"/>
    <property type="project" value="TreeGrafter"/>
</dbReference>
<feature type="domain" description="C2H2-type" evidence="10">
    <location>
        <begin position="121"/>
        <end position="149"/>
    </location>
</feature>
<dbReference type="PANTHER" id="PTHR15065:SF4">
    <property type="entry name" value="LD18634P"/>
    <property type="match status" value="1"/>
</dbReference>
<dbReference type="Pfam" id="PF00096">
    <property type="entry name" value="zf-C2H2"/>
    <property type="match status" value="2"/>
</dbReference>
<dbReference type="SMART" id="SM00355">
    <property type="entry name" value="ZnF_C2H2"/>
    <property type="match status" value="2"/>
</dbReference>
<dbReference type="GO" id="GO:0010564">
    <property type="term" value="P:regulation of cell cycle process"/>
    <property type="evidence" value="ECO:0007669"/>
    <property type="project" value="TreeGrafter"/>
</dbReference>
<evidence type="ECO:0000256" key="1">
    <source>
        <dbReference type="ARBA" id="ARBA00004123"/>
    </source>
</evidence>
<comment type="subcellular location">
    <subcellularLocation>
        <location evidence="1">Nucleus</location>
    </subcellularLocation>
</comment>
<dbReference type="SUPFAM" id="SSF57667">
    <property type="entry name" value="beta-beta-alpha zinc fingers"/>
    <property type="match status" value="1"/>
</dbReference>
<dbReference type="GO" id="GO:0000978">
    <property type="term" value="F:RNA polymerase II cis-regulatory region sequence-specific DNA binding"/>
    <property type="evidence" value="ECO:0007669"/>
    <property type="project" value="TreeGrafter"/>
</dbReference>
<dbReference type="AlphaFoldDB" id="A0A6F9DF71"/>
<evidence type="ECO:0000256" key="7">
    <source>
        <dbReference type="ARBA" id="ARBA00023163"/>
    </source>
</evidence>
<dbReference type="PROSITE" id="PS50157">
    <property type="entry name" value="ZINC_FINGER_C2H2_2"/>
    <property type="match status" value="2"/>
</dbReference>
<evidence type="ECO:0000313" key="11">
    <source>
        <dbReference type="EMBL" id="CAB3256273.1"/>
    </source>
</evidence>
<evidence type="ECO:0000256" key="2">
    <source>
        <dbReference type="ARBA" id="ARBA00022723"/>
    </source>
</evidence>
<dbReference type="GO" id="GO:0008270">
    <property type="term" value="F:zinc ion binding"/>
    <property type="evidence" value="ECO:0007669"/>
    <property type="project" value="UniProtKB-KW"/>
</dbReference>
<reference evidence="11" key="1">
    <citation type="submission" date="2020-04" db="EMBL/GenBank/DDBJ databases">
        <authorList>
            <person name="Neveu A P."/>
        </authorList>
    </citation>
    <scope>NUCLEOTIDE SEQUENCE</scope>
    <source>
        <tissue evidence="11">Whole embryo</tissue>
    </source>
</reference>
<sequence>MCRLCAKIHSNALELAQHRCPRIVNVRYECSECGKNFGCPANLASHKRWHKPKASCSDTMANPEGKRRKLSVSPVPAFNDIPHAVPARENLQAANRPSPLAIVSQEERSIPSPNVRLKAIFPCPGCKRRFRRESNRRKHALVKHDIVIPYEPTTKQEKKVASPVPKEVVSSLEREQTMPAPPMRCNLTTLALAAEAINGASLTRPHGPTTPNSGGTQPLDLTNKSTTPLSHGVDQILNLSKTKSFVPSQFPAVNNVVSAHLKHRLLQGNIGFIQGATGRGEQQLQTNHFQQWPHYHAQHLFTDYRYLAAIAADRMLACQYRM</sequence>
<proteinExistence type="evidence at transcript level"/>
<accession>A0A6F9DF71</accession>
<evidence type="ECO:0000256" key="6">
    <source>
        <dbReference type="ARBA" id="ARBA00023015"/>
    </source>
</evidence>
<evidence type="ECO:0000256" key="4">
    <source>
        <dbReference type="ARBA" id="ARBA00022771"/>
    </source>
</evidence>
<dbReference type="FunFam" id="3.30.160.60:FF:001896">
    <property type="entry name" value="insulinoma-associated protein 1b"/>
    <property type="match status" value="1"/>
</dbReference>
<keyword evidence="8" id="KW-0539">Nucleus</keyword>
<evidence type="ECO:0000256" key="5">
    <source>
        <dbReference type="ARBA" id="ARBA00022833"/>
    </source>
</evidence>
<keyword evidence="7" id="KW-0804">Transcription</keyword>
<evidence type="ECO:0000256" key="9">
    <source>
        <dbReference type="PROSITE-ProRule" id="PRU00042"/>
    </source>
</evidence>
<dbReference type="Gene3D" id="3.30.160.60">
    <property type="entry name" value="Classic Zinc Finger"/>
    <property type="match status" value="1"/>
</dbReference>
<name>A0A6F9DF71_9ASCI</name>
<dbReference type="GO" id="GO:0005634">
    <property type="term" value="C:nucleus"/>
    <property type="evidence" value="ECO:0007669"/>
    <property type="project" value="UniProtKB-SubCell"/>
</dbReference>
<dbReference type="GO" id="GO:0001227">
    <property type="term" value="F:DNA-binding transcription repressor activity, RNA polymerase II-specific"/>
    <property type="evidence" value="ECO:0007669"/>
    <property type="project" value="TreeGrafter"/>
</dbReference>
<gene>
    <name evidence="11" type="primary">Insm2</name>
</gene>
<keyword evidence="4 9" id="KW-0863">Zinc-finger</keyword>
<protein>
    <submittedName>
        <fullName evidence="11">Insulinoma-associated protein 1b</fullName>
    </submittedName>
</protein>
<evidence type="ECO:0000256" key="8">
    <source>
        <dbReference type="ARBA" id="ARBA00023242"/>
    </source>
</evidence>
<keyword evidence="5" id="KW-0862">Zinc</keyword>
<organism evidence="11">
    <name type="scientific">Phallusia mammillata</name>
    <dbReference type="NCBI Taxonomy" id="59560"/>
    <lineage>
        <taxon>Eukaryota</taxon>
        <taxon>Metazoa</taxon>
        <taxon>Chordata</taxon>
        <taxon>Tunicata</taxon>
        <taxon>Ascidiacea</taxon>
        <taxon>Phlebobranchia</taxon>
        <taxon>Ascidiidae</taxon>
        <taxon>Phallusia</taxon>
    </lineage>
</organism>
<keyword evidence="3" id="KW-0677">Repeat</keyword>
<dbReference type="PROSITE" id="PS00028">
    <property type="entry name" value="ZINC_FINGER_C2H2_1"/>
    <property type="match status" value="2"/>
</dbReference>
<evidence type="ECO:0000256" key="3">
    <source>
        <dbReference type="ARBA" id="ARBA00022737"/>
    </source>
</evidence>
<dbReference type="GO" id="GO:0017053">
    <property type="term" value="C:transcription repressor complex"/>
    <property type="evidence" value="ECO:0007669"/>
    <property type="project" value="TreeGrafter"/>
</dbReference>
<dbReference type="InterPro" id="IPR036236">
    <property type="entry name" value="Znf_C2H2_sf"/>
</dbReference>
<evidence type="ECO:0000259" key="10">
    <source>
        <dbReference type="PROSITE" id="PS50157"/>
    </source>
</evidence>
<dbReference type="PANTHER" id="PTHR15065">
    <property type="entry name" value="INSULINOMA-ASSOCIATED 1"/>
    <property type="match status" value="1"/>
</dbReference>
<dbReference type="EMBL" id="LR785999">
    <property type="protein sequence ID" value="CAB3256273.1"/>
    <property type="molecule type" value="mRNA"/>
</dbReference>
<keyword evidence="6" id="KW-0805">Transcription regulation</keyword>
<feature type="domain" description="C2H2-type" evidence="10">
    <location>
        <begin position="28"/>
        <end position="55"/>
    </location>
</feature>
<dbReference type="InterPro" id="IPR042972">
    <property type="entry name" value="INSM1/2"/>
</dbReference>
<dbReference type="InterPro" id="IPR013087">
    <property type="entry name" value="Znf_C2H2_type"/>
</dbReference>
<keyword evidence="2" id="KW-0479">Metal-binding</keyword>